<gene>
    <name evidence="2" type="ORF">ETD83_21805</name>
</gene>
<protein>
    <submittedName>
        <fullName evidence="2">Uncharacterized protein</fullName>
    </submittedName>
</protein>
<dbReference type="RefSeq" id="WP_138646993.1">
    <property type="nucleotide sequence ID" value="NZ_VCKW01000112.1"/>
</dbReference>
<sequence>MSIEPGPDLRGLLVPTSRVALRALPVPPLADDRDRYLRLHTLVVHVFPAVSEAETLRDLHQIDQEPENQGRIQLLEGACGLAEVHEILRASRRNAPVLAAAVRREEAVFDGWSDEGRALLARELGRTAGEDVWELILIAADYHRGLARRTARRLMRGGLAMDSYSDHLWTSDEIDHQVLSAWNPVPYLQPPVKTGGSAPIGPADVDHLHGIAALLGGSPTSHDPERFTALAEFLRGLEEMTRQRTLRIEEQDKKDHQISREQAKDQREELARVRGRERHELASTFKRENAKLEQGRTIRNEREQRNWDVTVQNYLDRASLQQREEFAQLTHELETTVFLRQVKQLVGTETRLVDGVVWRRELRYFCDLWGAGIDYSIPTEQRTGVIITPAP</sequence>
<proteinExistence type="predicted"/>
<evidence type="ECO:0000313" key="3">
    <source>
        <dbReference type="Proteomes" id="UP000309174"/>
    </source>
</evidence>
<evidence type="ECO:0000256" key="1">
    <source>
        <dbReference type="SAM" id="MobiDB-lite"/>
    </source>
</evidence>
<comment type="caution">
    <text evidence="2">The sequence shown here is derived from an EMBL/GenBank/DDBJ whole genome shotgun (WGS) entry which is preliminary data.</text>
</comment>
<dbReference type="OrthoDB" id="3078509at2"/>
<accession>A0A5C4J8J6</accession>
<dbReference type="AlphaFoldDB" id="A0A5C4J8J6"/>
<reference evidence="2 3" key="1">
    <citation type="submission" date="2019-05" db="EMBL/GenBank/DDBJ databases">
        <title>Draft genome sequence of Actinomadura sp. 14C53.</title>
        <authorList>
            <person name="Saricaoglu S."/>
            <person name="Isik K."/>
        </authorList>
    </citation>
    <scope>NUCLEOTIDE SEQUENCE [LARGE SCALE GENOMIC DNA]</scope>
    <source>
        <strain evidence="2 3">14C53</strain>
    </source>
</reference>
<dbReference type="EMBL" id="VCKW01000112">
    <property type="protein sequence ID" value="TMQ95969.1"/>
    <property type="molecule type" value="Genomic_DNA"/>
</dbReference>
<name>A0A5C4J8J6_9ACTN</name>
<feature type="region of interest" description="Disordered" evidence="1">
    <location>
        <begin position="249"/>
        <end position="268"/>
    </location>
</feature>
<dbReference type="Proteomes" id="UP000309174">
    <property type="component" value="Unassembled WGS sequence"/>
</dbReference>
<evidence type="ECO:0000313" key="2">
    <source>
        <dbReference type="EMBL" id="TMQ95969.1"/>
    </source>
</evidence>
<keyword evidence="3" id="KW-1185">Reference proteome</keyword>
<organism evidence="2 3">
    <name type="scientific">Actinomadura soli</name>
    <dbReference type="NCBI Taxonomy" id="2508997"/>
    <lineage>
        <taxon>Bacteria</taxon>
        <taxon>Bacillati</taxon>
        <taxon>Actinomycetota</taxon>
        <taxon>Actinomycetes</taxon>
        <taxon>Streptosporangiales</taxon>
        <taxon>Thermomonosporaceae</taxon>
        <taxon>Actinomadura</taxon>
    </lineage>
</organism>